<organism evidence="1 2">
    <name type="scientific">Kibdelosporangium aridum</name>
    <dbReference type="NCBI Taxonomy" id="2030"/>
    <lineage>
        <taxon>Bacteria</taxon>
        <taxon>Bacillati</taxon>
        <taxon>Actinomycetota</taxon>
        <taxon>Actinomycetes</taxon>
        <taxon>Pseudonocardiales</taxon>
        <taxon>Pseudonocardiaceae</taxon>
        <taxon>Kibdelosporangium</taxon>
    </lineage>
</organism>
<proteinExistence type="predicted"/>
<dbReference type="EMBL" id="QHKI01000029">
    <property type="protein sequence ID" value="RSM80415.1"/>
    <property type="molecule type" value="Genomic_DNA"/>
</dbReference>
<gene>
    <name evidence="1" type="ORF">DMH04_30250</name>
</gene>
<protein>
    <submittedName>
        <fullName evidence="1">Four helix bundle protein</fullName>
    </submittedName>
</protein>
<name>A0A428Z3B5_KIBAR</name>
<dbReference type="OrthoDB" id="3631755at2"/>
<comment type="caution">
    <text evidence="1">The sequence shown here is derived from an EMBL/GenBank/DDBJ whole genome shotgun (WGS) entry which is preliminary data.</text>
</comment>
<evidence type="ECO:0000313" key="2">
    <source>
        <dbReference type="Proteomes" id="UP000287547"/>
    </source>
</evidence>
<evidence type="ECO:0000313" key="1">
    <source>
        <dbReference type="EMBL" id="RSM80415.1"/>
    </source>
</evidence>
<sequence>MSHQLDRALDELDNAMKQLKRAMRGVPANREGFRRQHDRAAKEVAALTVALTDSRSACAG</sequence>
<dbReference type="RefSeq" id="WP_037252599.1">
    <property type="nucleotide sequence ID" value="NZ_QHKI01000029.1"/>
</dbReference>
<dbReference type="AlphaFoldDB" id="A0A428Z3B5"/>
<accession>A0A428Z3B5</accession>
<dbReference type="Proteomes" id="UP000287547">
    <property type="component" value="Unassembled WGS sequence"/>
</dbReference>
<reference evidence="1 2" key="1">
    <citation type="submission" date="2018-05" db="EMBL/GenBank/DDBJ databases">
        <title>Evolution of GPA BGCs.</title>
        <authorList>
            <person name="Waglechner N."/>
            <person name="Wright G.D."/>
        </authorList>
    </citation>
    <scope>NUCLEOTIDE SEQUENCE [LARGE SCALE GENOMIC DNA]</scope>
    <source>
        <strain evidence="1 2">A82846</strain>
    </source>
</reference>